<dbReference type="Proteomes" id="UP001215280">
    <property type="component" value="Unassembled WGS sequence"/>
</dbReference>
<feature type="compositionally biased region" description="Low complexity" evidence="1">
    <location>
        <begin position="122"/>
        <end position="135"/>
    </location>
</feature>
<feature type="non-terminal residue" evidence="2">
    <location>
        <position position="1"/>
    </location>
</feature>
<evidence type="ECO:0000313" key="3">
    <source>
        <dbReference type="Proteomes" id="UP001215280"/>
    </source>
</evidence>
<feature type="non-terminal residue" evidence="2">
    <location>
        <position position="191"/>
    </location>
</feature>
<protein>
    <submittedName>
        <fullName evidence="2">Uncharacterized protein</fullName>
    </submittedName>
</protein>
<feature type="compositionally biased region" description="Basic residues" evidence="1">
    <location>
        <begin position="145"/>
        <end position="158"/>
    </location>
</feature>
<evidence type="ECO:0000256" key="1">
    <source>
        <dbReference type="SAM" id="MobiDB-lite"/>
    </source>
</evidence>
<proteinExistence type="predicted"/>
<feature type="region of interest" description="Disordered" evidence="1">
    <location>
        <begin position="49"/>
        <end position="71"/>
    </location>
</feature>
<gene>
    <name evidence="2" type="ORF">DFH07DRAFT_720965</name>
</gene>
<organism evidence="2 3">
    <name type="scientific">Mycena maculata</name>
    <dbReference type="NCBI Taxonomy" id="230809"/>
    <lineage>
        <taxon>Eukaryota</taxon>
        <taxon>Fungi</taxon>
        <taxon>Dikarya</taxon>
        <taxon>Basidiomycota</taxon>
        <taxon>Agaricomycotina</taxon>
        <taxon>Agaricomycetes</taxon>
        <taxon>Agaricomycetidae</taxon>
        <taxon>Agaricales</taxon>
        <taxon>Marasmiineae</taxon>
        <taxon>Mycenaceae</taxon>
        <taxon>Mycena</taxon>
    </lineage>
</organism>
<feature type="region of interest" description="Disordered" evidence="1">
    <location>
        <begin position="87"/>
        <end position="159"/>
    </location>
</feature>
<keyword evidence="3" id="KW-1185">Reference proteome</keyword>
<dbReference type="AlphaFoldDB" id="A0AAD7NN93"/>
<comment type="caution">
    <text evidence="2">The sequence shown here is derived from an EMBL/GenBank/DDBJ whole genome shotgun (WGS) entry which is preliminary data.</text>
</comment>
<reference evidence="2" key="1">
    <citation type="submission" date="2023-03" db="EMBL/GenBank/DDBJ databases">
        <title>Massive genome expansion in bonnet fungi (Mycena s.s.) driven by repeated elements and novel gene families across ecological guilds.</title>
        <authorList>
            <consortium name="Lawrence Berkeley National Laboratory"/>
            <person name="Harder C.B."/>
            <person name="Miyauchi S."/>
            <person name="Viragh M."/>
            <person name="Kuo A."/>
            <person name="Thoen E."/>
            <person name="Andreopoulos B."/>
            <person name="Lu D."/>
            <person name="Skrede I."/>
            <person name="Drula E."/>
            <person name="Henrissat B."/>
            <person name="Morin E."/>
            <person name="Kohler A."/>
            <person name="Barry K."/>
            <person name="LaButti K."/>
            <person name="Morin E."/>
            <person name="Salamov A."/>
            <person name="Lipzen A."/>
            <person name="Mereny Z."/>
            <person name="Hegedus B."/>
            <person name="Baldrian P."/>
            <person name="Stursova M."/>
            <person name="Weitz H."/>
            <person name="Taylor A."/>
            <person name="Grigoriev I.V."/>
            <person name="Nagy L.G."/>
            <person name="Martin F."/>
            <person name="Kauserud H."/>
        </authorList>
    </citation>
    <scope>NUCLEOTIDE SEQUENCE</scope>
    <source>
        <strain evidence="2">CBHHK188m</strain>
    </source>
</reference>
<accession>A0AAD7NN93</accession>
<sequence length="191" mass="20775">LAFLLLHSLPTSLKWESFKSSTINAVPSGQNLDFDDISERLIAEVTRVEGDAEENTPAESALKTSKPPKRLKSNKWCEFHKSTTHNTDECKTLAAQEASGKGKRKKKGKWAKAHRADDASDSDSGSEASSDSSSSSEDERANSTKSRKGKSRSHHVKVSKALMTRIQAYVGAHHKSSPLEILIDSGASGHM</sequence>
<evidence type="ECO:0000313" key="2">
    <source>
        <dbReference type="EMBL" id="KAJ7767377.1"/>
    </source>
</evidence>
<name>A0AAD7NN93_9AGAR</name>
<feature type="compositionally biased region" description="Basic residues" evidence="1">
    <location>
        <begin position="101"/>
        <end position="113"/>
    </location>
</feature>
<dbReference type="EMBL" id="JARJLG010000030">
    <property type="protein sequence ID" value="KAJ7767377.1"/>
    <property type="molecule type" value="Genomic_DNA"/>
</dbReference>